<evidence type="ECO:0000313" key="2">
    <source>
        <dbReference type="Ensembl" id="ENSLOCP00000015615.1"/>
    </source>
</evidence>
<dbReference type="KEGG" id="loc:107077156"/>
<dbReference type="Bgee" id="ENSLOCG00000012690">
    <property type="expression patterns" value="Expressed in testis and 3 other cell types or tissues"/>
</dbReference>
<dbReference type="OrthoDB" id="2163395at2759"/>
<dbReference type="EMBL" id="AHAT01001869">
    <property type="status" value="NOT_ANNOTATED_CDS"/>
    <property type="molecule type" value="Genomic_DNA"/>
</dbReference>
<name>W5N4Q6_LEPOC</name>
<keyword evidence="3" id="KW-1185">Reference proteome</keyword>
<protein>
    <recommendedName>
        <fullName evidence="4">CFAP97 domain containing 1</fullName>
    </recommendedName>
</protein>
<dbReference type="GeneID" id="107077156"/>
<dbReference type="PANTHER" id="PTHR33768:SF5">
    <property type="entry name" value="SPERM AXONEMAL MAINTENANCE PROTEIN CFAP97D1"/>
    <property type="match status" value="1"/>
</dbReference>
<dbReference type="Proteomes" id="UP000018468">
    <property type="component" value="Linkage group LG4"/>
</dbReference>
<evidence type="ECO:0008006" key="4">
    <source>
        <dbReference type="Google" id="ProtNLM"/>
    </source>
</evidence>
<dbReference type="Pfam" id="PF13879">
    <property type="entry name" value="Hmw_CFAP97"/>
    <property type="match status" value="1"/>
</dbReference>
<dbReference type="GeneTree" id="ENSGT00940000164099"/>
<dbReference type="InterPro" id="IPR029488">
    <property type="entry name" value="Hmw/CFAP97"/>
</dbReference>
<reference evidence="2" key="3">
    <citation type="submission" date="2025-09" db="UniProtKB">
        <authorList>
            <consortium name="Ensembl"/>
        </authorList>
    </citation>
    <scope>IDENTIFICATION</scope>
</reference>
<evidence type="ECO:0000256" key="1">
    <source>
        <dbReference type="ARBA" id="ARBA00008315"/>
    </source>
</evidence>
<dbReference type="AlphaFoldDB" id="W5N4Q6"/>
<reference evidence="2" key="2">
    <citation type="submission" date="2025-08" db="UniProtKB">
        <authorList>
            <consortium name="Ensembl"/>
        </authorList>
    </citation>
    <scope>IDENTIFICATION</scope>
</reference>
<dbReference type="STRING" id="7918.ENSLOCP00000015615"/>
<proteinExistence type="inferred from homology"/>
<organism evidence="2 3">
    <name type="scientific">Lepisosteus oculatus</name>
    <name type="common">Spotted gar</name>
    <dbReference type="NCBI Taxonomy" id="7918"/>
    <lineage>
        <taxon>Eukaryota</taxon>
        <taxon>Metazoa</taxon>
        <taxon>Chordata</taxon>
        <taxon>Craniata</taxon>
        <taxon>Vertebrata</taxon>
        <taxon>Euteleostomi</taxon>
        <taxon>Actinopterygii</taxon>
        <taxon>Neopterygii</taxon>
        <taxon>Holostei</taxon>
        <taxon>Semionotiformes</taxon>
        <taxon>Lepisosteidae</taxon>
        <taxon>Lepisosteus</taxon>
    </lineage>
</organism>
<dbReference type="InParanoid" id="W5N4Q6"/>
<dbReference type="HOGENOM" id="CLU_097298_1_0_1"/>
<dbReference type="RefSeq" id="XP_015200936.1">
    <property type="nucleotide sequence ID" value="XM_015345450.1"/>
</dbReference>
<dbReference type="Ensembl" id="ENSLOCT00000015644.1">
    <property type="protein sequence ID" value="ENSLOCP00000015615.1"/>
    <property type="gene ID" value="ENSLOCG00000012690.1"/>
</dbReference>
<dbReference type="eggNOG" id="ENOG502RTUX">
    <property type="taxonomic scope" value="Eukaryota"/>
</dbReference>
<dbReference type="InterPro" id="IPR038792">
    <property type="entry name" value="CFAP97D1/2"/>
</dbReference>
<sequence length="175" mass="20757">MDKAHYIAYPAVVDTPGHFTNMRRKLDHRYYEAHKQRVENVKPVVDNKAPRTYLHFHLKMKKIQMEQERLATVERNNRILLEKMACIKSTTGCVDNWNNYQPKSLNIGKRNQELVKITLDNQAILNRINATKSIYNHQKWLADYKVSRGYLTQITKYPETRKTKNKDCLPEINKK</sequence>
<accession>W5N4Q6</accession>
<evidence type="ECO:0000313" key="3">
    <source>
        <dbReference type="Proteomes" id="UP000018468"/>
    </source>
</evidence>
<dbReference type="OMA" id="DHVQWEE"/>
<reference evidence="3" key="1">
    <citation type="submission" date="2011-12" db="EMBL/GenBank/DDBJ databases">
        <title>The Draft Genome of Lepisosteus oculatus.</title>
        <authorList>
            <consortium name="The Broad Institute Genome Assembly &amp; Analysis Group"/>
            <consortium name="Computational R&amp;D Group"/>
            <consortium name="and Sequencing Platform"/>
            <person name="Di Palma F."/>
            <person name="Alfoldi J."/>
            <person name="Johnson J."/>
            <person name="Berlin A."/>
            <person name="Gnerre S."/>
            <person name="Jaffe D."/>
            <person name="MacCallum I."/>
            <person name="Young S."/>
            <person name="Walker B.J."/>
            <person name="Lander E.S."/>
            <person name="Lindblad-Toh K."/>
        </authorList>
    </citation>
    <scope>NUCLEOTIDE SEQUENCE [LARGE SCALE GENOMIC DNA]</scope>
</reference>
<comment type="similarity">
    <text evidence="1">Belongs to the CFAP97 family.</text>
</comment>
<dbReference type="PANTHER" id="PTHR33768">
    <property type="entry name" value="MIP11318P"/>
    <property type="match status" value="1"/>
</dbReference>